<comment type="caution">
    <text evidence="1">The sequence shown here is derived from an EMBL/GenBank/DDBJ whole genome shotgun (WGS) entry which is preliminary data.</text>
</comment>
<dbReference type="PANTHER" id="PTHR47456:SF1">
    <property type="entry name" value="PHD-TYPE DOMAIN-CONTAINING PROTEIN"/>
    <property type="match status" value="1"/>
</dbReference>
<evidence type="ECO:0000313" key="1">
    <source>
        <dbReference type="EMBL" id="KAK7872891.1"/>
    </source>
</evidence>
<gene>
    <name evidence="1" type="ORF">R5R35_004216</name>
</gene>
<dbReference type="Pfam" id="PF15299">
    <property type="entry name" value="ALS2CR8"/>
    <property type="match status" value="1"/>
</dbReference>
<dbReference type="Proteomes" id="UP001378592">
    <property type="component" value="Unassembled WGS sequence"/>
</dbReference>
<dbReference type="GO" id="GO:0003700">
    <property type="term" value="F:DNA-binding transcription factor activity"/>
    <property type="evidence" value="ECO:0007669"/>
    <property type="project" value="InterPro"/>
</dbReference>
<protein>
    <submittedName>
        <fullName evidence="1">Uncharacterized protein</fullName>
    </submittedName>
</protein>
<dbReference type="InterPro" id="IPR029309">
    <property type="entry name" value="CaRF"/>
</dbReference>
<dbReference type="AlphaFoldDB" id="A0AAN9W1J9"/>
<name>A0AAN9W1J9_9ORTH</name>
<keyword evidence="2" id="KW-1185">Reference proteome</keyword>
<organism evidence="1 2">
    <name type="scientific">Gryllus longicercus</name>
    <dbReference type="NCBI Taxonomy" id="2509291"/>
    <lineage>
        <taxon>Eukaryota</taxon>
        <taxon>Metazoa</taxon>
        <taxon>Ecdysozoa</taxon>
        <taxon>Arthropoda</taxon>
        <taxon>Hexapoda</taxon>
        <taxon>Insecta</taxon>
        <taxon>Pterygota</taxon>
        <taxon>Neoptera</taxon>
        <taxon>Polyneoptera</taxon>
        <taxon>Orthoptera</taxon>
        <taxon>Ensifera</taxon>
        <taxon>Gryllidea</taxon>
        <taxon>Grylloidea</taxon>
        <taxon>Gryllidae</taxon>
        <taxon>Gryllinae</taxon>
        <taxon>Gryllus</taxon>
    </lineage>
</organism>
<sequence>MANSLEEIMQRRLKDYLQSSGTISGYVEDFENLFTELEASGYSYSIRHSRQGVGIKFHSKKLDKAPEIKDFGSPFQALKTTYYRCSFGYYDNSQKDEQSDHPGSKKRRFHIKDTKKMGCDAWLTVKCVRVYDDFSISKMSSMKSLAREKLKEALQSSSPPTGHLRFYIAASIDHSHPQSLSELNMRIHPTLHKEIEKIVKSGVTSTREIQFHLKRFIDNMFGEDSVPNATNRHFILPNL</sequence>
<dbReference type="EMBL" id="JAZDUA010000018">
    <property type="protein sequence ID" value="KAK7872891.1"/>
    <property type="molecule type" value="Genomic_DNA"/>
</dbReference>
<accession>A0AAN9W1J9</accession>
<dbReference type="PANTHER" id="PTHR47456">
    <property type="entry name" value="PHD-TYPE DOMAIN-CONTAINING PROTEIN"/>
    <property type="match status" value="1"/>
</dbReference>
<evidence type="ECO:0000313" key="2">
    <source>
        <dbReference type="Proteomes" id="UP001378592"/>
    </source>
</evidence>
<proteinExistence type="predicted"/>
<reference evidence="1 2" key="1">
    <citation type="submission" date="2024-03" db="EMBL/GenBank/DDBJ databases">
        <title>The genome assembly and annotation of the cricket Gryllus longicercus Weissman &amp; Gray.</title>
        <authorList>
            <person name="Szrajer S."/>
            <person name="Gray D."/>
            <person name="Ylla G."/>
        </authorList>
    </citation>
    <scope>NUCLEOTIDE SEQUENCE [LARGE SCALE GENOMIC DNA]</scope>
    <source>
        <strain evidence="1">DAG 2021-001</strain>
        <tissue evidence="1">Whole body minus gut</tissue>
    </source>
</reference>